<evidence type="ECO:0000313" key="2">
    <source>
        <dbReference type="Proteomes" id="UP001164746"/>
    </source>
</evidence>
<name>A0ABY7DEL5_MYAAR</name>
<gene>
    <name evidence="1" type="ORF">MAR_007335</name>
</gene>
<dbReference type="EMBL" id="CP111012">
    <property type="protein sequence ID" value="WAQ94864.1"/>
    <property type="molecule type" value="Genomic_DNA"/>
</dbReference>
<protein>
    <submittedName>
        <fullName evidence="1">Uncharacterized protein</fullName>
    </submittedName>
</protein>
<proteinExistence type="predicted"/>
<feature type="non-terminal residue" evidence="1">
    <location>
        <position position="66"/>
    </location>
</feature>
<evidence type="ECO:0000313" key="1">
    <source>
        <dbReference type="EMBL" id="WAQ94864.1"/>
    </source>
</evidence>
<dbReference type="Proteomes" id="UP001164746">
    <property type="component" value="Chromosome 1"/>
</dbReference>
<sequence length="66" mass="7111">IFRTGDSVYSPGSSLFEVQETGVGEGPHSKLQLLDGFTGTYKGRLGICNNACLSTKVWLCINEITT</sequence>
<keyword evidence="2" id="KW-1185">Reference proteome</keyword>
<organism evidence="1 2">
    <name type="scientific">Mya arenaria</name>
    <name type="common">Soft-shell clam</name>
    <dbReference type="NCBI Taxonomy" id="6604"/>
    <lineage>
        <taxon>Eukaryota</taxon>
        <taxon>Metazoa</taxon>
        <taxon>Spiralia</taxon>
        <taxon>Lophotrochozoa</taxon>
        <taxon>Mollusca</taxon>
        <taxon>Bivalvia</taxon>
        <taxon>Autobranchia</taxon>
        <taxon>Heteroconchia</taxon>
        <taxon>Euheterodonta</taxon>
        <taxon>Imparidentia</taxon>
        <taxon>Neoheterodontei</taxon>
        <taxon>Myida</taxon>
        <taxon>Myoidea</taxon>
        <taxon>Myidae</taxon>
        <taxon>Mya</taxon>
    </lineage>
</organism>
<accession>A0ABY7DEL5</accession>
<reference evidence="1" key="1">
    <citation type="submission" date="2022-11" db="EMBL/GenBank/DDBJ databases">
        <title>Centuries of genome instability and evolution in soft-shell clam transmissible cancer (bioRxiv).</title>
        <authorList>
            <person name="Hart S.F.M."/>
            <person name="Yonemitsu M.A."/>
            <person name="Giersch R.M."/>
            <person name="Beal B.F."/>
            <person name="Arriagada G."/>
            <person name="Davis B.W."/>
            <person name="Ostrander E.A."/>
            <person name="Goff S.P."/>
            <person name="Metzger M.J."/>
        </authorList>
    </citation>
    <scope>NUCLEOTIDE SEQUENCE</scope>
    <source>
        <strain evidence="1">MELC-2E11</strain>
        <tissue evidence="1">Siphon/mantle</tissue>
    </source>
</reference>